<comment type="caution">
    <text evidence="2">The sequence shown here is derived from an EMBL/GenBank/DDBJ whole genome shotgun (WGS) entry which is preliminary data.</text>
</comment>
<feature type="signal peptide" evidence="1">
    <location>
        <begin position="1"/>
        <end position="20"/>
    </location>
</feature>
<evidence type="ECO:0000313" key="3">
    <source>
        <dbReference type="Proteomes" id="UP000075320"/>
    </source>
</evidence>
<protein>
    <submittedName>
        <fullName evidence="2">Uncharacterized protein</fullName>
    </submittedName>
</protein>
<accession>A0A150WM93</accession>
<gene>
    <name evidence="2" type="ORF">AZI86_00170</name>
</gene>
<name>A0A150WM93_BDEBC</name>
<sequence length="101" mass="11072">MKTNFTIIVLISLLLGAAQAQEAAAPGPAAPTAASTPKIMRPVKKGKVSVTFDDELVKGDTMLPEGDVISSRLDNRFKRFIKVRKDFIQDVENTKDEFGHK</sequence>
<dbReference type="AlphaFoldDB" id="A0A150WM93"/>
<dbReference type="EMBL" id="LUKE01000001">
    <property type="protein sequence ID" value="KYG65530.1"/>
    <property type="molecule type" value="Genomic_DNA"/>
</dbReference>
<evidence type="ECO:0000313" key="2">
    <source>
        <dbReference type="EMBL" id="KYG65530.1"/>
    </source>
</evidence>
<dbReference type="Proteomes" id="UP000075320">
    <property type="component" value="Unassembled WGS sequence"/>
</dbReference>
<reference evidence="2 3" key="1">
    <citation type="submission" date="2016-03" db="EMBL/GenBank/DDBJ databases">
        <authorList>
            <person name="Ploux O."/>
        </authorList>
    </citation>
    <scope>NUCLEOTIDE SEQUENCE [LARGE SCALE GENOMIC DNA]</scope>
    <source>
        <strain evidence="2 3">R0</strain>
    </source>
</reference>
<keyword evidence="1" id="KW-0732">Signal</keyword>
<organism evidence="2 3">
    <name type="scientific">Bdellovibrio bacteriovorus</name>
    <dbReference type="NCBI Taxonomy" id="959"/>
    <lineage>
        <taxon>Bacteria</taxon>
        <taxon>Pseudomonadati</taxon>
        <taxon>Bdellovibrionota</taxon>
        <taxon>Bdellovibrionia</taxon>
        <taxon>Bdellovibrionales</taxon>
        <taxon>Pseudobdellovibrionaceae</taxon>
        <taxon>Bdellovibrio</taxon>
    </lineage>
</organism>
<feature type="chain" id="PRO_5007573384" evidence="1">
    <location>
        <begin position="21"/>
        <end position="101"/>
    </location>
</feature>
<dbReference type="RefSeq" id="WP_061833074.1">
    <property type="nucleotide sequence ID" value="NZ_LUKE01000001.1"/>
</dbReference>
<evidence type="ECO:0000256" key="1">
    <source>
        <dbReference type="SAM" id="SignalP"/>
    </source>
</evidence>
<proteinExistence type="predicted"/>
<keyword evidence="3" id="KW-1185">Reference proteome</keyword>